<name>A0ABQ2MUC2_9ACTN</name>
<evidence type="ECO:0000313" key="1">
    <source>
        <dbReference type="EMBL" id="GGO58122.1"/>
    </source>
</evidence>
<keyword evidence="2" id="KW-1185">Reference proteome</keyword>
<dbReference type="EMBL" id="BMMP01000028">
    <property type="protein sequence ID" value="GGO58122.1"/>
    <property type="molecule type" value="Genomic_DNA"/>
</dbReference>
<dbReference type="Proteomes" id="UP000631535">
    <property type="component" value="Unassembled WGS sequence"/>
</dbReference>
<organism evidence="1 2">
    <name type="scientific">Streptomyces daqingensis</name>
    <dbReference type="NCBI Taxonomy" id="1472640"/>
    <lineage>
        <taxon>Bacteria</taxon>
        <taxon>Bacillati</taxon>
        <taxon>Actinomycetota</taxon>
        <taxon>Actinomycetes</taxon>
        <taxon>Kitasatosporales</taxon>
        <taxon>Streptomycetaceae</taxon>
        <taxon>Streptomyces</taxon>
    </lineage>
</organism>
<sequence length="97" mass="10430">MSELSAITPERQPLATLTRNLLCSDRLRQFGGDPPARKTGGGTGWGSSLLAGLLGGDPMPAVRRMVAGLRAMDRAWPIVVHPKAAHKGVRYQRVTAR</sequence>
<accession>A0ABQ2MUC2</accession>
<gene>
    <name evidence="1" type="ORF">GCM10012287_55570</name>
</gene>
<reference evidence="2" key="1">
    <citation type="journal article" date="2019" name="Int. J. Syst. Evol. Microbiol.">
        <title>The Global Catalogue of Microorganisms (GCM) 10K type strain sequencing project: providing services to taxonomists for standard genome sequencing and annotation.</title>
        <authorList>
            <consortium name="The Broad Institute Genomics Platform"/>
            <consortium name="The Broad Institute Genome Sequencing Center for Infectious Disease"/>
            <person name="Wu L."/>
            <person name="Ma J."/>
        </authorList>
    </citation>
    <scope>NUCLEOTIDE SEQUENCE [LARGE SCALE GENOMIC DNA]</scope>
    <source>
        <strain evidence="2">CGMCC 4.7178</strain>
    </source>
</reference>
<protein>
    <submittedName>
        <fullName evidence="1">Uncharacterized protein</fullName>
    </submittedName>
</protein>
<evidence type="ECO:0000313" key="2">
    <source>
        <dbReference type="Proteomes" id="UP000631535"/>
    </source>
</evidence>
<comment type="caution">
    <text evidence="1">The sequence shown here is derived from an EMBL/GenBank/DDBJ whole genome shotgun (WGS) entry which is preliminary data.</text>
</comment>
<proteinExistence type="predicted"/>